<dbReference type="EMBL" id="AP027081">
    <property type="protein sequence ID" value="BDU76047.1"/>
    <property type="molecule type" value="Genomic_DNA"/>
</dbReference>
<feature type="transmembrane region" description="Helical" evidence="2">
    <location>
        <begin position="20"/>
        <end position="53"/>
    </location>
</feature>
<dbReference type="KEGG" id="msea:METESE_10050"/>
<dbReference type="GO" id="GO:0008643">
    <property type="term" value="P:carbohydrate transport"/>
    <property type="evidence" value="ECO:0007669"/>
    <property type="project" value="InterPro"/>
</dbReference>
<reference evidence="3" key="1">
    <citation type="journal article" date="2023" name="Int. J. Syst. Evol. Microbiol.">
        <title>Mesoterricola silvestris gen. nov., sp. nov., Mesoterricola sediminis sp. nov., Geothrix oryzae sp. nov., Geothrix edaphica sp. nov., Geothrix rubra sp. nov., and Geothrix limicola sp. nov., six novel members of Acidobacteriota isolated from soils.</title>
        <authorList>
            <person name="Itoh H."/>
            <person name="Sugisawa Y."/>
            <person name="Mise K."/>
            <person name="Xu Z."/>
            <person name="Kuniyasu M."/>
            <person name="Ushijima N."/>
            <person name="Kawano K."/>
            <person name="Kobayashi E."/>
            <person name="Shiratori Y."/>
            <person name="Masuda Y."/>
            <person name="Senoo K."/>
        </authorList>
    </citation>
    <scope>NUCLEOTIDE SEQUENCE</scope>
    <source>
        <strain evidence="3">W786</strain>
    </source>
</reference>
<feature type="transmembrane region" description="Helical" evidence="2">
    <location>
        <begin position="117"/>
        <end position="143"/>
    </location>
</feature>
<feature type="transmembrane region" description="Helical" evidence="2">
    <location>
        <begin position="87"/>
        <end position="105"/>
    </location>
</feature>
<evidence type="ECO:0000313" key="3">
    <source>
        <dbReference type="EMBL" id="BDU76047.1"/>
    </source>
</evidence>
<dbReference type="InterPro" id="IPR036259">
    <property type="entry name" value="MFS_trans_sf"/>
</dbReference>
<keyword evidence="2" id="KW-0812">Transmembrane</keyword>
<dbReference type="PANTHER" id="PTHR11328">
    <property type="entry name" value="MAJOR FACILITATOR SUPERFAMILY DOMAIN-CONTAINING PROTEIN"/>
    <property type="match status" value="1"/>
</dbReference>
<keyword evidence="4" id="KW-1185">Reference proteome</keyword>
<keyword evidence="3" id="KW-0813">Transport</keyword>
<name>A0AA48GR51_9BACT</name>
<dbReference type="GO" id="GO:0005886">
    <property type="term" value="C:plasma membrane"/>
    <property type="evidence" value="ECO:0007669"/>
    <property type="project" value="TreeGrafter"/>
</dbReference>
<feature type="transmembrane region" description="Helical" evidence="2">
    <location>
        <begin position="286"/>
        <end position="304"/>
    </location>
</feature>
<feature type="transmembrane region" description="Helical" evidence="2">
    <location>
        <begin position="155"/>
        <end position="177"/>
    </location>
</feature>
<dbReference type="InterPro" id="IPR039672">
    <property type="entry name" value="MFS_2"/>
</dbReference>
<dbReference type="AlphaFoldDB" id="A0AA48GR51"/>
<keyword evidence="2" id="KW-0472">Membrane</keyword>
<protein>
    <submittedName>
        <fullName evidence="3">Sugar transporter</fullName>
    </submittedName>
</protein>
<dbReference type="SUPFAM" id="SSF103473">
    <property type="entry name" value="MFS general substrate transporter"/>
    <property type="match status" value="1"/>
</dbReference>
<proteinExistence type="inferred from homology"/>
<feature type="transmembrane region" description="Helical" evidence="2">
    <location>
        <begin position="311"/>
        <end position="331"/>
    </location>
</feature>
<dbReference type="Gene3D" id="1.20.1250.20">
    <property type="entry name" value="MFS general substrate transporter like domains"/>
    <property type="match status" value="1"/>
</dbReference>
<dbReference type="GO" id="GO:0015293">
    <property type="term" value="F:symporter activity"/>
    <property type="evidence" value="ECO:0007669"/>
    <property type="project" value="InterPro"/>
</dbReference>
<dbReference type="PANTHER" id="PTHR11328:SF24">
    <property type="entry name" value="MAJOR FACILITATOR SUPERFAMILY (MFS) PROFILE DOMAIN-CONTAINING PROTEIN"/>
    <property type="match status" value="1"/>
</dbReference>
<feature type="transmembrane region" description="Helical" evidence="2">
    <location>
        <begin position="189"/>
        <end position="212"/>
    </location>
</feature>
<organism evidence="3 4">
    <name type="scientific">Mesoterricola sediminis</name>
    <dbReference type="NCBI Taxonomy" id="2927980"/>
    <lineage>
        <taxon>Bacteria</taxon>
        <taxon>Pseudomonadati</taxon>
        <taxon>Acidobacteriota</taxon>
        <taxon>Holophagae</taxon>
        <taxon>Holophagales</taxon>
        <taxon>Holophagaceae</taxon>
        <taxon>Mesoterricola</taxon>
    </lineage>
</organism>
<keyword evidence="3" id="KW-0762">Sugar transport</keyword>
<evidence type="ECO:0000256" key="1">
    <source>
        <dbReference type="ARBA" id="ARBA00009617"/>
    </source>
</evidence>
<dbReference type="Proteomes" id="UP001228113">
    <property type="component" value="Chromosome"/>
</dbReference>
<dbReference type="RefSeq" id="WP_243346885.1">
    <property type="nucleotide sequence ID" value="NZ_AP027081.1"/>
</dbReference>
<dbReference type="Pfam" id="PF13347">
    <property type="entry name" value="MFS_2"/>
    <property type="match status" value="1"/>
</dbReference>
<feature type="transmembrane region" description="Helical" evidence="2">
    <location>
        <begin position="423"/>
        <end position="447"/>
    </location>
</feature>
<feature type="transmembrane region" description="Helical" evidence="2">
    <location>
        <begin position="378"/>
        <end position="403"/>
    </location>
</feature>
<feature type="transmembrane region" description="Helical" evidence="2">
    <location>
        <begin position="241"/>
        <end position="271"/>
    </location>
</feature>
<keyword evidence="2" id="KW-1133">Transmembrane helix</keyword>
<sequence length="469" mass="51097">MSESRPPLAIDRIPISQKLAYGMGSIVTIVAVNSVIQLTGLVYVVGLGISAVWIGYAQALPRLWDALVDPFLGNLSDNTRTRYGRRIPYLVVGGVLLGIAFFLLWTVPRNWSHGAMFAYFLAASVFFYTVVPIYAIPHGALGLEMTEDPHEKTSLFAFASFIGNVGAFCLPWVYYLANRPVFKGDTVAGIRWVCLGMSAFLTISALVCAFVCKEGKFSQAREQARIPVMEGFKATYRNRAFLRLVAAFSLLIVGFQVVMGFSNFTTIFYLFGGDKDAASALMAQNGTLWAAVGIAGAIPMVWVSKALGKKGTVILSFALIAAANLLKIVCYDPARPWLTYIPTVGLSLGMVFCFSLVNSMIADICDEEEVREGVRKEGVYFAVYNWWWKAGVSVASVAGGYLLQGTGFVEGLATQSAAALWRLRLWEIGLPTALCGAGILILLGYPLTEARSYEVKEILQKRRAAAEPA</sequence>
<evidence type="ECO:0000313" key="4">
    <source>
        <dbReference type="Proteomes" id="UP001228113"/>
    </source>
</evidence>
<accession>A0AA48GR51</accession>
<evidence type="ECO:0000256" key="2">
    <source>
        <dbReference type="SAM" id="Phobius"/>
    </source>
</evidence>
<gene>
    <name evidence="3" type="ORF">METESE_10050</name>
</gene>
<feature type="transmembrane region" description="Helical" evidence="2">
    <location>
        <begin position="337"/>
        <end position="357"/>
    </location>
</feature>
<comment type="similarity">
    <text evidence="1">Belongs to the sodium:galactoside symporter (TC 2.A.2) family.</text>
</comment>